<accession>A0A7L9J6T5</accession>
<feature type="region of interest" description="Disordered" evidence="1">
    <location>
        <begin position="1"/>
        <end position="23"/>
    </location>
</feature>
<dbReference type="Proteomes" id="UP000593998">
    <property type="component" value="Chromosome"/>
</dbReference>
<dbReference type="EMBL" id="CP062789">
    <property type="protein sequence ID" value="QOK24745.1"/>
    <property type="molecule type" value="Genomic_DNA"/>
</dbReference>
<organism evidence="2 3">
    <name type="scientific">Janibacter indicus</name>
    <dbReference type="NCBI Taxonomy" id="857417"/>
    <lineage>
        <taxon>Bacteria</taxon>
        <taxon>Bacillati</taxon>
        <taxon>Actinomycetota</taxon>
        <taxon>Actinomycetes</taxon>
        <taxon>Micrococcales</taxon>
        <taxon>Intrasporangiaceae</taxon>
        <taxon>Janibacter</taxon>
    </lineage>
</organism>
<dbReference type="RefSeq" id="WP_192912352.1">
    <property type="nucleotide sequence ID" value="NZ_CP062789.1"/>
</dbReference>
<evidence type="ECO:0000313" key="3">
    <source>
        <dbReference type="Proteomes" id="UP000593998"/>
    </source>
</evidence>
<proteinExistence type="predicted"/>
<dbReference type="AlphaFoldDB" id="A0A7L9J6T5"/>
<feature type="compositionally biased region" description="Basic residues" evidence="1">
    <location>
        <begin position="1"/>
        <end position="10"/>
    </location>
</feature>
<evidence type="ECO:0000313" key="2">
    <source>
        <dbReference type="EMBL" id="QOK24745.1"/>
    </source>
</evidence>
<protein>
    <submittedName>
        <fullName evidence="2">Uncharacterized protein</fullName>
    </submittedName>
</protein>
<name>A0A7L9J6T5_9MICO</name>
<sequence>MGIFSRRRRPSPPPPGGHDSVLPTLEQGAADRLMALARQHLASRGVETTIDAGYLEAADGQVCGFWCPSRCPA</sequence>
<evidence type="ECO:0000256" key="1">
    <source>
        <dbReference type="SAM" id="MobiDB-lite"/>
    </source>
</evidence>
<reference evidence="2 3" key="1">
    <citation type="submission" date="2020-10" db="EMBL/GenBank/DDBJ databases">
        <title>Janibacter indicus TT2 genome sequence.</title>
        <authorList>
            <person name="Lee K."/>
            <person name="Ganzorig M."/>
        </authorList>
    </citation>
    <scope>NUCLEOTIDE SEQUENCE [LARGE SCALE GENOMIC DNA]</scope>
    <source>
        <strain evidence="2 3">TT2</strain>
    </source>
</reference>
<gene>
    <name evidence="2" type="ORF">IGS73_11260</name>
</gene>